<dbReference type="SUPFAM" id="SSF48452">
    <property type="entry name" value="TPR-like"/>
    <property type="match status" value="1"/>
</dbReference>
<dbReference type="InterPro" id="IPR011990">
    <property type="entry name" value="TPR-like_helical_dom_sf"/>
</dbReference>
<dbReference type="AlphaFoldDB" id="A0A317CBL5"/>
<keyword evidence="3" id="KW-0472">Membrane</keyword>
<protein>
    <recommendedName>
        <fullName evidence="6">Tetratricopeptide repeat-like domain-containing protein</fullName>
    </recommendedName>
</protein>
<evidence type="ECO:0000256" key="2">
    <source>
        <dbReference type="ARBA" id="ARBA00022803"/>
    </source>
</evidence>
<dbReference type="Gene3D" id="1.25.40.10">
    <property type="entry name" value="Tetratricopeptide repeat domain"/>
    <property type="match status" value="2"/>
</dbReference>
<proteinExistence type="predicted"/>
<keyword evidence="3" id="KW-1133">Transmembrane helix</keyword>
<dbReference type="OrthoDB" id="5623140at2"/>
<gene>
    <name evidence="4" type="ORF">DKT75_11245</name>
</gene>
<keyword evidence="5" id="KW-1185">Reference proteome</keyword>
<evidence type="ECO:0000313" key="4">
    <source>
        <dbReference type="EMBL" id="PWQ95948.1"/>
    </source>
</evidence>
<feature type="transmembrane region" description="Helical" evidence="3">
    <location>
        <begin position="7"/>
        <end position="27"/>
    </location>
</feature>
<comment type="caution">
    <text evidence="4">The sequence shown here is derived from an EMBL/GenBank/DDBJ whole genome shotgun (WGS) entry which is preliminary data.</text>
</comment>
<organism evidence="4 5">
    <name type="scientific">Leucothrix arctica</name>
    <dbReference type="NCBI Taxonomy" id="1481894"/>
    <lineage>
        <taxon>Bacteria</taxon>
        <taxon>Pseudomonadati</taxon>
        <taxon>Pseudomonadota</taxon>
        <taxon>Gammaproteobacteria</taxon>
        <taxon>Thiotrichales</taxon>
        <taxon>Thiotrichaceae</taxon>
        <taxon>Leucothrix</taxon>
    </lineage>
</organism>
<name>A0A317CBL5_9GAMM</name>
<dbReference type="Proteomes" id="UP000245506">
    <property type="component" value="Unassembled WGS sequence"/>
</dbReference>
<evidence type="ECO:0000256" key="3">
    <source>
        <dbReference type="SAM" id="Phobius"/>
    </source>
</evidence>
<evidence type="ECO:0000313" key="5">
    <source>
        <dbReference type="Proteomes" id="UP000245506"/>
    </source>
</evidence>
<sequence length="236" mass="26935">MTNRQSNIIFYGVIALVIYGLGVNHFYPEFFENLSKSKEEISIQEAVAQGEHTKALPIYQQLVDKRISDNDENTIETADLYEGMAGSYAQLDNKVEEKAHYLKSLNIKLQLKKVNSYSVASTYFKLGVNAEDDKQFDQAQSYLEQSLAKRLGDTVAISEDEGVFEGYQNTQLRYKRLNNPDTIATFIKLGALHEMKQEYPVTKDYYERALAASKLTFGEDNEKTLEIMELLKQLTP</sequence>
<keyword evidence="2" id="KW-0802">TPR repeat</keyword>
<keyword evidence="3" id="KW-0812">Transmembrane</keyword>
<reference evidence="4 5" key="1">
    <citation type="submission" date="2018-05" db="EMBL/GenBank/DDBJ databases">
        <title>Leucothrix arctica sp. nov., isolated from Arctic seawater.</title>
        <authorList>
            <person name="Choi A."/>
            <person name="Baek K."/>
        </authorList>
    </citation>
    <scope>NUCLEOTIDE SEQUENCE [LARGE SCALE GENOMIC DNA]</scope>
    <source>
        <strain evidence="4 5">IMCC9719</strain>
    </source>
</reference>
<evidence type="ECO:0000256" key="1">
    <source>
        <dbReference type="ARBA" id="ARBA00022737"/>
    </source>
</evidence>
<dbReference type="PANTHER" id="PTHR45641:SF19">
    <property type="entry name" value="NEPHROCYSTIN-3"/>
    <property type="match status" value="1"/>
</dbReference>
<dbReference type="RefSeq" id="WP_109823527.1">
    <property type="nucleotide sequence ID" value="NZ_QGKL01000031.1"/>
</dbReference>
<dbReference type="PANTHER" id="PTHR45641">
    <property type="entry name" value="TETRATRICOPEPTIDE REPEAT PROTEIN (AFU_ORTHOLOGUE AFUA_6G03870)"/>
    <property type="match status" value="1"/>
</dbReference>
<evidence type="ECO:0008006" key="6">
    <source>
        <dbReference type="Google" id="ProtNLM"/>
    </source>
</evidence>
<accession>A0A317CBL5</accession>
<dbReference type="EMBL" id="QGKL01000031">
    <property type="protein sequence ID" value="PWQ95948.1"/>
    <property type="molecule type" value="Genomic_DNA"/>
</dbReference>
<keyword evidence="1" id="KW-0677">Repeat</keyword>